<organism evidence="2 3">
    <name type="scientific">Durusdinium trenchii</name>
    <dbReference type="NCBI Taxonomy" id="1381693"/>
    <lineage>
        <taxon>Eukaryota</taxon>
        <taxon>Sar</taxon>
        <taxon>Alveolata</taxon>
        <taxon>Dinophyceae</taxon>
        <taxon>Suessiales</taxon>
        <taxon>Symbiodiniaceae</taxon>
        <taxon>Durusdinium</taxon>
    </lineage>
</organism>
<dbReference type="Gene3D" id="3.40.50.300">
    <property type="entry name" value="P-loop containing nucleotide triphosphate hydrolases"/>
    <property type="match status" value="1"/>
</dbReference>
<dbReference type="InterPro" id="IPR027417">
    <property type="entry name" value="P-loop_NTPase"/>
</dbReference>
<accession>A0ABP0NND6</accession>
<keyword evidence="3" id="KW-1185">Reference proteome</keyword>
<sequence length="459" mass="51788">MSMYLSHGWLPMPLILGAGTAVPMNLSYALQLDRDVATEWWRRGRGMLWFQHLRRGGGTSLCNLLRHALVHGEFVEERSEACQPEEWKLRDASVVSGHNLTTLATELRLLGGNAFSQEYGALPSRELLARGAARRSMRRWVFVTNIRDPWSRFWSQLRHEMAPCLSTVQALAVCVAGQHQRLGPWWSPTSHIDSVLGVSGFRISASPHIYSDNYYTRMLLNRTDLNGPPLTEHDYEVAKSILFQRMSAVIVVEDFARSALQLACTLGLNLEAARPLLFTQIRPYQEHEAMMDIPTESELGVQDVTAVRLRFIERNRFDYGLYHEAKKLSEIRVAKCARQNPDVAALRAAPMVQEVKKAPEPVVASLDDIFGCTNGSLEVGPDGSYVLYCPRTSEQASRSWWSPLGSHKRRAGQKVPGEHCWREGFKWGFCCDHRYGPYGNKDCHVVSCGLLTGSLPRFC</sequence>
<evidence type="ECO:0000256" key="1">
    <source>
        <dbReference type="SAM" id="SignalP"/>
    </source>
</evidence>
<evidence type="ECO:0000313" key="3">
    <source>
        <dbReference type="Proteomes" id="UP001642484"/>
    </source>
</evidence>
<evidence type="ECO:0000313" key="2">
    <source>
        <dbReference type="EMBL" id="CAK9064988.1"/>
    </source>
</evidence>
<proteinExistence type="predicted"/>
<feature type="signal peptide" evidence="1">
    <location>
        <begin position="1"/>
        <end position="21"/>
    </location>
</feature>
<dbReference type="Proteomes" id="UP001642484">
    <property type="component" value="Unassembled WGS sequence"/>
</dbReference>
<gene>
    <name evidence="2" type="ORF">CCMP2556_LOCUS31947</name>
</gene>
<protein>
    <submittedName>
        <fullName evidence="2">Uncharacterized protein</fullName>
    </submittedName>
</protein>
<dbReference type="EMBL" id="CAXAMN010021962">
    <property type="protein sequence ID" value="CAK9064988.1"/>
    <property type="molecule type" value="Genomic_DNA"/>
</dbReference>
<feature type="chain" id="PRO_5045666605" evidence="1">
    <location>
        <begin position="22"/>
        <end position="459"/>
    </location>
</feature>
<comment type="caution">
    <text evidence="2">The sequence shown here is derived from an EMBL/GenBank/DDBJ whole genome shotgun (WGS) entry which is preliminary data.</text>
</comment>
<keyword evidence="1" id="KW-0732">Signal</keyword>
<reference evidence="2 3" key="1">
    <citation type="submission" date="2024-02" db="EMBL/GenBank/DDBJ databases">
        <authorList>
            <person name="Chen Y."/>
            <person name="Shah S."/>
            <person name="Dougan E. K."/>
            <person name="Thang M."/>
            <person name="Chan C."/>
        </authorList>
    </citation>
    <scope>NUCLEOTIDE SEQUENCE [LARGE SCALE GENOMIC DNA]</scope>
</reference>
<name>A0ABP0NND6_9DINO</name>